<dbReference type="RefSeq" id="WP_013942946.1">
    <property type="nucleotide sequence ID" value="NC_015713.1"/>
</dbReference>
<dbReference type="InterPro" id="IPR004027">
    <property type="entry name" value="SEC_C_motif"/>
</dbReference>
<feature type="region of interest" description="Disordered" evidence="1">
    <location>
        <begin position="72"/>
        <end position="105"/>
    </location>
</feature>
<dbReference type="eggNOG" id="COG3012">
    <property type="taxonomic scope" value="Bacteria"/>
</dbReference>
<dbReference type="HOGENOM" id="CLU_2234771_0_0_0"/>
<name>F8L6X2_SIMNZ</name>
<proteinExistence type="predicted"/>
<reference key="1">
    <citation type="journal article" date="2011" name="Mol. Biol. Evol.">
        <title>Unity in variety -- the pan-genome of the Chlamydiae.</title>
        <authorList>
            <person name="Collingro A."/>
            <person name="Tischler P."/>
            <person name="Weinmaier T."/>
            <person name="Penz T."/>
            <person name="Heinz E."/>
            <person name="Brunham R.C."/>
            <person name="Read T.D."/>
            <person name="Bavoil P.M."/>
            <person name="Sachse K."/>
            <person name="Kahane S."/>
            <person name="Friedman M.G."/>
            <person name="Rattei T."/>
            <person name="Myers G.S.A."/>
            <person name="Horn M."/>
        </authorList>
    </citation>
    <scope>NUCLEOTIDE SEQUENCE</scope>
    <source>
        <strain>Z</strain>
    </source>
</reference>
<dbReference type="EMBL" id="FR872582">
    <property type="protein sequence ID" value="CCB88479.1"/>
    <property type="molecule type" value="Genomic_DNA"/>
</dbReference>
<keyword evidence="3" id="KW-1185">Reference proteome</keyword>
<evidence type="ECO:0000313" key="3">
    <source>
        <dbReference type="Proteomes" id="UP000000496"/>
    </source>
</evidence>
<dbReference type="AlphaFoldDB" id="F8L6X2"/>
<evidence type="ECO:0000256" key="1">
    <source>
        <dbReference type="SAM" id="MobiDB-lite"/>
    </source>
</evidence>
<dbReference type="KEGG" id="sng:SNE_A06020"/>
<evidence type="ECO:0008006" key="4">
    <source>
        <dbReference type="Google" id="ProtNLM"/>
    </source>
</evidence>
<dbReference type="Proteomes" id="UP000000496">
    <property type="component" value="Chromosome gsn.131"/>
</dbReference>
<feature type="compositionally biased region" description="Basic and acidic residues" evidence="1">
    <location>
        <begin position="81"/>
        <end position="105"/>
    </location>
</feature>
<dbReference type="Pfam" id="PF02810">
    <property type="entry name" value="SEC-C"/>
    <property type="match status" value="1"/>
</dbReference>
<gene>
    <name evidence="2" type="ordered locus">SNE_A06020</name>
</gene>
<accession>F8L6X2</accession>
<organism evidence="2 3">
    <name type="scientific">Simkania negevensis (strain ATCC VR-1471 / DSM 27360 / Z)</name>
    <dbReference type="NCBI Taxonomy" id="331113"/>
    <lineage>
        <taxon>Bacteria</taxon>
        <taxon>Pseudomonadati</taxon>
        <taxon>Chlamydiota</taxon>
        <taxon>Chlamydiia</taxon>
        <taxon>Parachlamydiales</taxon>
        <taxon>Simkaniaceae</taxon>
        <taxon>Simkania</taxon>
    </lineage>
</organism>
<evidence type="ECO:0000313" key="2">
    <source>
        <dbReference type="EMBL" id="CCB88479.1"/>
    </source>
</evidence>
<dbReference type="STRING" id="331113.SNE_A06020"/>
<dbReference type="SUPFAM" id="SSF103642">
    <property type="entry name" value="Sec-C motif"/>
    <property type="match status" value="1"/>
</dbReference>
<protein>
    <recommendedName>
        <fullName evidence="4">Protein translocase subunit secA</fullName>
    </recommendedName>
</protein>
<sequence length="105" mass="11692">MSKVGRNDPCPCGSGKKYKKCCEQKSAVQRRSFTNLTPQNVRTGMEKISGMVSQKLGGRTISQVQTNAPSLAERFSSAPLTKEKVEEKIQITEKEEEREPTSLDE</sequence>
<reference evidence="2 3" key="2">
    <citation type="journal article" date="2011" name="Mol. Biol. Evol.">
        <title>Unity in variety--the pan-genome of the Chlamydiae.</title>
        <authorList>
            <person name="Collingro A."/>
            <person name="Tischler P."/>
            <person name="Weinmaier T."/>
            <person name="Penz T."/>
            <person name="Heinz E."/>
            <person name="Brunham R.C."/>
            <person name="Read T.D."/>
            <person name="Bavoil P.M."/>
            <person name="Sachse K."/>
            <person name="Kahane S."/>
            <person name="Friedman M.G."/>
            <person name="Rattei T."/>
            <person name="Myers G.S."/>
            <person name="Horn M."/>
        </authorList>
    </citation>
    <scope>NUCLEOTIDE SEQUENCE [LARGE SCALE GENOMIC DNA]</scope>
    <source>
        <strain evidence="3">ATCC VR-1471 / Z</strain>
    </source>
</reference>
<dbReference type="Gene3D" id="3.10.450.50">
    <property type="match status" value="1"/>
</dbReference>